<feature type="compositionally biased region" description="Basic and acidic residues" evidence="1">
    <location>
        <begin position="48"/>
        <end position="58"/>
    </location>
</feature>
<name>A0ABU6Z495_9FABA</name>
<protein>
    <submittedName>
        <fullName evidence="2">Uncharacterized protein</fullName>
    </submittedName>
</protein>
<proteinExistence type="predicted"/>
<dbReference type="Proteomes" id="UP001341840">
    <property type="component" value="Unassembled WGS sequence"/>
</dbReference>
<feature type="region of interest" description="Disordered" evidence="1">
    <location>
        <begin position="37"/>
        <end position="93"/>
    </location>
</feature>
<reference evidence="2 3" key="1">
    <citation type="journal article" date="2023" name="Plants (Basel)">
        <title>Bridging the Gap: Combining Genomics and Transcriptomics Approaches to Understand Stylosanthes scabra, an Orphan Legume from the Brazilian Caatinga.</title>
        <authorList>
            <person name="Ferreira-Neto J.R.C."/>
            <person name="da Silva M.D."/>
            <person name="Binneck E."/>
            <person name="de Melo N.F."/>
            <person name="da Silva R.H."/>
            <person name="de Melo A.L.T.M."/>
            <person name="Pandolfi V."/>
            <person name="Bustamante F.O."/>
            <person name="Brasileiro-Vidal A.C."/>
            <person name="Benko-Iseppon A.M."/>
        </authorList>
    </citation>
    <scope>NUCLEOTIDE SEQUENCE [LARGE SCALE GENOMIC DNA]</scope>
    <source>
        <tissue evidence="2">Leaves</tissue>
    </source>
</reference>
<feature type="compositionally biased region" description="Polar residues" evidence="1">
    <location>
        <begin position="73"/>
        <end position="85"/>
    </location>
</feature>
<gene>
    <name evidence="2" type="ORF">PIB30_017482</name>
</gene>
<accession>A0ABU6Z495</accession>
<evidence type="ECO:0000313" key="2">
    <source>
        <dbReference type="EMBL" id="MED6217422.1"/>
    </source>
</evidence>
<dbReference type="EMBL" id="JASCZI010271911">
    <property type="protein sequence ID" value="MED6217422.1"/>
    <property type="molecule type" value="Genomic_DNA"/>
</dbReference>
<keyword evidence="3" id="KW-1185">Reference proteome</keyword>
<feature type="region of interest" description="Disordered" evidence="1">
    <location>
        <begin position="101"/>
        <end position="120"/>
    </location>
</feature>
<comment type="caution">
    <text evidence="2">The sequence shown here is derived from an EMBL/GenBank/DDBJ whole genome shotgun (WGS) entry which is preliminary data.</text>
</comment>
<evidence type="ECO:0000256" key="1">
    <source>
        <dbReference type="SAM" id="MobiDB-lite"/>
    </source>
</evidence>
<sequence length="120" mass="13174">MMVGTRTTARDWQWLDDMMADDAPAEQPTQKVRRMLESYARRRRTPRAGRDGGGRGEGGDTMPTQQTQTQGTAIPSTMSSPSQQAFLDGLSSPGFQQLITDIMRDEGGGGYRPDTQFDGS</sequence>
<evidence type="ECO:0000313" key="3">
    <source>
        <dbReference type="Proteomes" id="UP001341840"/>
    </source>
</evidence>
<organism evidence="2 3">
    <name type="scientific">Stylosanthes scabra</name>
    <dbReference type="NCBI Taxonomy" id="79078"/>
    <lineage>
        <taxon>Eukaryota</taxon>
        <taxon>Viridiplantae</taxon>
        <taxon>Streptophyta</taxon>
        <taxon>Embryophyta</taxon>
        <taxon>Tracheophyta</taxon>
        <taxon>Spermatophyta</taxon>
        <taxon>Magnoliopsida</taxon>
        <taxon>eudicotyledons</taxon>
        <taxon>Gunneridae</taxon>
        <taxon>Pentapetalae</taxon>
        <taxon>rosids</taxon>
        <taxon>fabids</taxon>
        <taxon>Fabales</taxon>
        <taxon>Fabaceae</taxon>
        <taxon>Papilionoideae</taxon>
        <taxon>50 kb inversion clade</taxon>
        <taxon>dalbergioids sensu lato</taxon>
        <taxon>Dalbergieae</taxon>
        <taxon>Pterocarpus clade</taxon>
        <taxon>Stylosanthes</taxon>
    </lineage>
</organism>